<protein>
    <recommendedName>
        <fullName evidence="5">Enterobactin esterase</fullName>
    </recommendedName>
</protein>
<evidence type="ECO:0000313" key="4">
    <source>
        <dbReference type="Proteomes" id="UP000011182"/>
    </source>
</evidence>
<evidence type="ECO:0000256" key="1">
    <source>
        <dbReference type="ARBA" id="ARBA00005622"/>
    </source>
</evidence>
<dbReference type="PANTHER" id="PTHR40841:SF2">
    <property type="entry name" value="SIDEROPHORE-DEGRADING ESTERASE (EUROFUNG)"/>
    <property type="match status" value="1"/>
</dbReference>
<dbReference type="Pfam" id="PF00756">
    <property type="entry name" value="Esterase"/>
    <property type="match status" value="1"/>
</dbReference>
<organism evidence="3 4">
    <name type="scientific">Bacillus inaquosorum KCTC 13429</name>
    <dbReference type="NCBI Taxonomy" id="1236548"/>
    <lineage>
        <taxon>Bacteria</taxon>
        <taxon>Bacillati</taxon>
        <taxon>Bacillota</taxon>
        <taxon>Bacilli</taxon>
        <taxon>Bacillales</taxon>
        <taxon>Bacillaceae</taxon>
        <taxon>Bacillus</taxon>
    </lineage>
</organism>
<dbReference type="AlphaFoldDB" id="A0A9W5PBT5"/>
<evidence type="ECO:0008006" key="5">
    <source>
        <dbReference type="Google" id="ProtNLM"/>
    </source>
</evidence>
<name>A0A9W5PBT5_9BACI</name>
<keyword evidence="2" id="KW-0378">Hydrolase</keyword>
<dbReference type="InterPro" id="IPR029058">
    <property type="entry name" value="AB_hydrolase_fold"/>
</dbReference>
<dbReference type="SUPFAM" id="SSF53474">
    <property type="entry name" value="alpha/beta-Hydrolases"/>
    <property type="match status" value="1"/>
</dbReference>
<evidence type="ECO:0000313" key="3">
    <source>
        <dbReference type="EMBL" id="ELS60032.1"/>
    </source>
</evidence>
<dbReference type="GO" id="GO:0016788">
    <property type="term" value="F:hydrolase activity, acting on ester bonds"/>
    <property type="evidence" value="ECO:0007669"/>
    <property type="project" value="TreeGrafter"/>
</dbReference>
<dbReference type="InterPro" id="IPR052558">
    <property type="entry name" value="Siderophore_Hydrolase_D"/>
</dbReference>
<proteinExistence type="inferred from homology"/>
<dbReference type="EMBL" id="AMXN01000007">
    <property type="protein sequence ID" value="ELS60032.1"/>
    <property type="molecule type" value="Genomic_DNA"/>
</dbReference>
<dbReference type="PANTHER" id="PTHR40841">
    <property type="entry name" value="SIDEROPHORE TRIACETYLFUSARININE C ESTERASE"/>
    <property type="match status" value="1"/>
</dbReference>
<keyword evidence="4" id="KW-1185">Reference proteome</keyword>
<comment type="similarity">
    <text evidence="1">Belongs to the esterase D family.</text>
</comment>
<dbReference type="InterPro" id="IPR000801">
    <property type="entry name" value="Esterase-like"/>
</dbReference>
<sequence length="293" mass="32702">MSYCMNENTTDRAKGGTQNAFTIPGTEVRMLSSRNENRAYQIFISKPSTPPPPAGYPVIYLLDANSVFGTMAEAVRIQGRRPEKTGVIPAVIVGIGYATAEPFSSARHRDFTMPTAQSNLPVRPDGKEWPEHGGAESFFRFIEEDLKPEIERDYQIDRNRQTIFGHSLGGLFVLQVLLTKPDAFQTYVAGSPSIHWNKPFILEKADHFASCFKKNNQSINILLAAGELEQHHKSRMNDNARELYERLAVLSEQGIRAEFCEFSGEGHISVLPVLVSRALRFALHPDGPHISMG</sequence>
<dbReference type="Proteomes" id="UP000011182">
    <property type="component" value="Unassembled WGS sequence"/>
</dbReference>
<evidence type="ECO:0000256" key="2">
    <source>
        <dbReference type="ARBA" id="ARBA00022801"/>
    </source>
</evidence>
<accession>A0A9W5PBT5</accession>
<comment type="caution">
    <text evidence="3">The sequence shown here is derived from an EMBL/GenBank/DDBJ whole genome shotgun (WGS) entry which is preliminary data.</text>
</comment>
<reference evidence="3 4" key="1">
    <citation type="journal article" date="2014" name="Syst. Appl. Microbiol.">
        <title>Genomic insights into the taxonomic status of the three subspecies of Bacillus subtilis.</title>
        <authorList>
            <person name="Yi H."/>
            <person name="Chun J."/>
            <person name="Cha C.J."/>
        </authorList>
    </citation>
    <scope>NUCLEOTIDE SEQUENCE [LARGE SCALE GENOMIC DNA]</scope>
    <source>
        <strain evidence="3 4">KCTC 13429</strain>
    </source>
</reference>
<dbReference type="Gene3D" id="3.40.50.1820">
    <property type="entry name" value="alpha/beta hydrolase"/>
    <property type="match status" value="1"/>
</dbReference>
<gene>
    <name evidence="3" type="ORF">BSI_35480</name>
</gene>